<keyword evidence="1" id="KW-0175">Coiled coil</keyword>
<feature type="transmembrane region" description="Helical" evidence="3">
    <location>
        <begin position="466"/>
        <end position="490"/>
    </location>
</feature>
<reference evidence="4 5" key="1">
    <citation type="submission" date="2020-07" db="EMBL/GenBank/DDBJ databases">
        <title>Bradyrhizobium diversity isolated from nodules of indigenous legumes of Western Australia.</title>
        <authorList>
            <person name="Klepa M.S."/>
        </authorList>
    </citation>
    <scope>NUCLEOTIDE SEQUENCE [LARGE SCALE GENOMIC DNA]</scope>
    <source>
        <strain evidence="4 5">CNPSo 4019</strain>
    </source>
</reference>
<evidence type="ECO:0000256" key="2">
    <source>
        <dbReference type="SAM" id="MobiDB-lite"/>
    </source>
</evidence>
<protein>
    <submittedName>
        <fullName evidence="4">Uncharacterized protein</fullName>
    </submittedName>
</protein>
<dbReference type="EMBL" id="JACEGD010000023">
    <property type="protein sequence ID" value="MBH5389510.1"/>
    <property type="molecule type" value="Genomic_DNA"/>
</dbReference>
<feature type="transmembrane region" description="Helical" evidence="3">
    <location>
        <begin position="12"/>
        <end position="33"/>
    </location>
</feature>
<accession>A0ABS0P879</accession>
<evidence type="ECO:0000256" key="3">
    <source>
        <dbReference type="SAM" id="Phobius"/>
    </source>
</evidence>
<keyword evidence="3" id="KW-0472">Membrane</keyword>
<organism evidence="4 5">
    <name type="scientific">Bradyrhizobium diversitatis</name>
    <dbReference type="NCBI Taxonomy" id="2755406"/>
    <lineage>
        <taxon>Bacteria</taxon>
        <taxon>Pseudomonadati</taxon>
        <taxon>Pseudomonadota</taxon>
        <taxon>Alphaproteobacteria</taxon>
        <taxon>Hyphomicrobiales</taxon>
        <taxon>Nitrobacteraceae</taxon>
        <taxon>Bradyrhizobium</taxon>
    </lineage>
</organism>
<keyword evidence="5" id="KW-1185">Reference proteome</keyword>
<feature type="transmembrane region" description="Helical" evidence="3">
    <location>
        <begin position="502"/>
        <end position="520"/>
    </location>
</feature>
<dbReference type="Proteomes" id="UP001194539">
    <property type="component" value="Unassembled WGS sequence"/>
</dbReference>
<feature type="compositionally biased region" description="Basic and acidic residues" evidence="2">
    <location>
        <begin position="535"/>
        <end position="555"/>
    </location>
</feature>
<dbReference type="RefSeq" id="WP_197967873.1">
    <property type="nucleotide sequence ID" value="NZ_JACEGD010000023.1"/>
</dbReference>
<keyword evidence="3" id="KW-1133">Transmembrane helix</keyword>
<name>A0ABS0P879_9BRAD</name>
<feature type="region of interest" description="Disordered" evidence="2">
    <location>
        <begin position="529"/>
        <end position="555"/>
    </location>
</feature>
<comment type="caution">
    <text evidence="4">The sequence shown here is derived from an EMBL/GenBank/DDBJ whole genome shotgun (WGS) entry which is preliminary data.</text>
</comment>
<feature type="coiled-coil region" evidence="1">
    <location>
        <begin position="201"/>
        <end position="231"/>
    </location>
</feature>
<gene>
    <name evidence="4" type="ORF">H1B27_24985</name>
</gene>
<proteinExistence type="predicted"/>
<evidence type="ECO:0000256" key="1">
    <source>
        <dbReference type="SAM" id="Coils"/>
    </source>
</evidence>
<evidence type="ECO:0000313" key="5">
    <source>
        <dbReference type="Proteomes" id="UP001194539"/>
    </source>
</evidence>
<evidence type="ECO:0000313" key="4">
    <source>
        <dbReference type="EMBL" id="MBH5389510.1"/>
    </source>
</evidence>
<feature type="transmembrane region" description="Helical" evidence="3">
    <location>
        <begin position="426"/>
        <end position="446"/>
    </location>
</feature>
<sequence>MSQYNEMVLLLILWAASLLYGLLFFFFLWWLVWKIIRLVVRHIGAFGETPAARFVSLGIVLWFNPHILSDPIDALNGFIKPLLSSVPQSIGTTLAQFKSSSNPTVFFDQFMRLTGLLVTALTSFLSRLELTRLFIGLAEWAALGTLLSCLVAPRRVGFGSAAIAGFASISYRTRTLVALLAIVALGGTVGISSIVAVPYLRQSAEATAKEKETLAAELEQAGYSAEDYERQFPGDIREPTILKTLKEKLASSNDEDMKAVASPLLLSLDSIRNGALVAYKNLQYTGLGRQDEQMNKAIRKFGINAGRGAQERARYSEKLQAWYRNQVGAIGGRIGDCKGRVENFDSVIINLSSTLERLTSPTLFTRVLGGDLIKQIVEPLEQPLRQIATCNTSELPEDAPDLVPAENWGPFGTTARWLLSTGSLDLTLIAGMLGFGLLGATISTAVRKGALLDYQDQTVASDLAGVIIRGFSAAIVVFLAAMGGLAIFSASGGSQPTDPNPYVLFLTCFVAAVYSEDLWLGARRRFRDRAGLSSEEPKPASDPWRQYRQDTPDHR</sequence>
<feature type="transmembrane region" description="Helical" evidence="3">
    <location>
        <begin position="176"/>
        <end position="200"/>
    </location>
</feature>
<keyword evidence="3" id="KW-0812">Transmembrane</keyword>